<evidence type="ECO:0000313" key="2">
    <source>
        <dbReference type="EMBL" id="KJA21822.1"/>
    </source>
</evidence>
<keyword evidence="1" id="KW-0472">Membrane</keyword>
<name>A0A0D2L4Q2_HYPSF</name>
<keyword evidence="3" id="KW-1185">Reference proteome</keyword>
<sequence length="75" mass="8311">MEEILSVCYRLIGGRSMAHDAEVAEATISNLLFPTVISLRPITMLIVSISGGTLFPTILVVPIYDCRYNLLEQQL</sequence>
<organism evidence="2 3">
    <name type="scientific">Hypholoma sublateritium (strain FD-334 SS-4)</name>
    <dbReference type="NCBI Taxonomy" id="945553"/>
    <lineage>
        <taxon>Eukaryota</taxon>
        <taxon>Fungi</taxon>
        <taxon>Dikarya</taxon>
        <taxon>Basidiomycota</taxon>
        <taxon>Agaricomycotina</taxon>
        <taxon>Agaricomycetes</taxon>
        <taxon>Agaricomycetidae</taxon>
        <taxon>Agaricales</taxon>
        <taxon>Agaricineae</taxon>
        <taxon>Strophariaceae</taxon>
        <taxon>Hypholoma</taxon>
    </lineage>
</organism>
<accession>A0A0D2L4Q2</accession>
<dbReference type="AlphaFoldDB" id="A0A0D2L4Q2"/>
<keyword evidence="1" id="KW-0812">Transmembrane</keyword>
<dbReference type="EMBL" id="KN817555">
    <property type="protein sequence ID" value="KJA21822.1"/>
    <property type="molecule type" value="Genomic_DNA"/>
</dbReference>
<gene>
    <name evidence="2" type="ORF">HYPSUDRAFT_683495</name>
</gene>
<feature type="transmembrane region" description="Helical" evidence="1">
    <location>
        <begin position="42"/>
        <end position="64"/>
    </location>
</feature>
<evidence type="ECO:0000313" key="3">
    <source>
        <dbReference type="Proteomes" id="UP000054270"/>
    </source>
</evidence>
<protein>
    <submittedName>
        <fullName evidence="2">Uncharacterized protein</fullName>
    </submittedName>
</protein>
<reference evidence="3" key="1">
    <citation type="submission" date="2014-04" db="EMBL/GenBank/DDBJ databases">
        <title>Evolutionary Origins and Diversification of the Mycorrhizal Mutualists.</title>
        <authorList>
            <consortium name="DOE Joint Genome Institute"/>
            <consortium name="Mycorrhizal Genomics Consortium"/>
            <person name="Kohler A."/>
            <person name="Kuo A."/>
            <person name="Nagy L.G."/>
            <person name="Floudas D."/>
            <person name="Copeland A."/>
            <person name="Barry K.W."/>
            <person name="Cichocki N."/>
            <person name="Veneault-Fourrey C."/>
            <person name="LaButti K."/>
            <person name="Lindquist E.A."/>
            <person name="Lipzen A."/>
            <person name="Lundell T."/>
            <person name="Morin E."/>
            <person name="Murat C."/>
            <person name="Riley R."/>
            <person name="Ohm R."/>
            <person name="Sun H."/>
            <person name="Tunlid A."/>
            <person name="Henrissat B."/>
            <person name="Grigoriev I.V."/>
            <person name="Hibbett D.S."/>
            <person name="Martin F."/>
        </authorList>
    </citation>
    <scope>NUCLEOTIDE SEQUENCE [LARGE SCALE GENOMIC DNA]</scope>
    <source>
        <strain evidence="3">FD-334 SS-4</strain>
    </source>
</reference>
<dbReference type="Proteomes" id="UP000054270">
    <property type="component" value="Unassembled WGS sequence"/>
</dbReference>
<keyword evidence="1" id="KW-1133">Transmembrane helix</keyword>
<evidence type="ECO:0000256" key="1">
    <source>
        <dbReference type="SAM" id="Phobius"/>
    </source>
</evidence>
<proteinExistence type="predicted"/>